<proteinExistence type="predicted"/>
<organism evidence="4 5">
    <name type="scientific">Mycetomoellerius zeteki</name>
    <dbReference type="NCBI Taxonomy" id="64791"/>
    <lineage>
        <taxon>Eukaryota</taxon>
        <taxon>Metazoa</taxon>
        <taxon>Ecdysozoa</taxon>
        <taxon>Arthropoda</taxon>
        <taxon>Hexapoda</taxon>
        <taxon>Insecta</taxon>
        <taxon>Pterygota</taxon>
        <taxon>Neoptera</taxon>
        <taxon>Endopterygota</taxon>
        <taxon>Hymenoptera</taxon>
        <taxon>Apocrita</taxon>
        <taxon>Aculeata</taxon>
        <taxon>Formicoidea</taxon>
        <taxon>Formicidae</taxon>
        <taxon>Myrmicinae</taxon>
        <taxon>Mycetomoellerius</taxon>
    </lineage>
</organism>
<reference evidence="4 5" key="1">
    <citation type="submission" date="2015-09" db="EMBL/GenBank/DDBJ databases">
        <title>Trachymyrmex zeteki WGS genome.</title>
        <authorList>
            <person name="Nygaard S."/>
            <person name="Hu H."/>
            <person name="Boomsma J."/>
            <person name="Zhang G."/>
        </authorList>
    </citation>
    <scope>NUCLEOTIDE SEQUENCE [LARGE SCALE GENOMIC DNA]</scope>
    <source>
        <strain evidence="4">Tzet28-1</strain>
        <tissue evidence="4">Whole body</tissue>
    </source>
</reference>
<protein>
    <submittedName>
        <fullName evidence="4">Uncharacterized protein</fullName>
    </submittedName>
</protein>
<feature type="transmembrane region" description="Helical" evidence="2">
    <location>
        <begin position="416"/>
        <end position="438"/>
    </location>
</feature>
<name>A0A151X4Q9_9HYME</name>
<dbReference type="EMBL" id="KQ982548">
    <property type="protein sequence ID" value="KYQ55274.1"/>
    <property type="molecule type" value="Genomic_DNA"/>
</dbReference>
<keyword evidence="2" id="KW-0472">Membrane</keyword>
<keyword evidence="3" id="KW-0732">Signal</keyword>
<evidence type="ECO:0000256" key="1">
    <source>
        <dbReference type="SAM" id="MobiDB-lite"/>
    </source>
</evidence>
<evidence type="ECO:0000256" key="3">
    <source>
        <dbReference type="SAM" id="SignalP"/>
    </source>
</evidence>
<dbReference type="Proteomes" id="UP000075809">
    <property type="component" value="Unassembled WGS sequence"/>
</dbReference>
<dbReference type="OrthoDB" id="7698447at2759"/>
<dbReference type="AlphaFoldDB" id="A0A151X4Q9"/>
<feature type="region of interest" description="Disordered" evidence="1">
    <location>
        <begin position="92"/>
        <end position="114"/>
    </location>
</feature>
<keyword evidence="2" id="KW-1133">Transmembrane helix</keyword>
<keyword evidence="5" id="KW-1185">Reference proteome</keyword>
<keyword evidence="2" id="KW-0812">Transmembrane</keyword>
<accession>A0A151X4Q9</accession>
<feature type="chain" id="PRO_5007591661" evidence="3">
    <location>
        <begin position="18"/>
        <end position="484"/>
    </location>
</feature>
<evidence type="ECO:0000256" key="2">
    <source>
        <dbReference type="SAM" id="Phobius"/>
    </source>
</evidence>
<dbReference type="KEGG" id="mzt:108722915"/>
<gene>
    <name evidence="4" type="ORF">ALC60_05899</name>
</gene>
<sequence>MMRFAILLVLAIDLANSQLNYEGNPFTEYTEYIAEESNLSERAAKKNDVSIDLPNPGEPSHSQKLYPVVESESDGHSQQAVESNNLLKPQISSSVQTFQSETSARQFQDSSGNTPISQAEVALNTFLNSRTPEESRLSLDHYLRSQQSPEVQSRSSDGIINQELSKSIEPLNLQPISHVEQQQQLLVPQINQQQVQQTSQVDQVQLVPQLVPQVDQREQLLSSAGQTYDYMGQPAVVQPIIRAPAGVVLAQKMLQPVPLVPAFHTRHDMITPAMWRERMRRLRGRPFSFAQPRIGPALYQGPIAVPFKAKAPVEVIYTKPPAGLHRGPPILSNPPVPYEDAGAWFPDSDQPPSHKDVYYSQLYAQSYDPHYYNYIAATGKIRPYLYGKLGKYQEEQEDGIWTELYRGFKKHGLRNIMTPTFLLGMTLPVVTLMLSALVQKRSIARSDNAREFDQEDALQEYLERLQRAIKCYGRNSRDEKLDEC</sequence>
<evidence type="ECO:0000313" key="4">
    <source>
        <dbReference type="EMBL" id="KYQ55274.1"/>
    </source>
</evidence>
<feature type="signal peptide" evidence="3">
    <location>
        <begin position="1"/>
        <end position="17"/>
    </location>
</feature>
<evidence type="ECO:0000313" key="5">
    <source>
        <dbReference type="Proteomes" id="UP000075809"/>
    </source>
</evidence>